<proteinExistence type="predicted"/>
<evidence type="ECO:0000313" key="1">
    <source>
        <dbReference type="EMBL" id="OOK77213.1"/>
    </source>
</evidence>
<comment type="caution">
    <text evidence="1">The sequence shown here is derived from an EMBL/GenBank/DDBJ whole genome shotgun (WGS) entry which is preliminary data.</text>
</comment>
<name>A0A1V3XDC7_MYCKA</name>
<gene>
    <name evidence="1" type="ORF">BZL29_3208</name>
</gene>
<organism evidence="1 2">
    <name type="scientific">Mycobacterium kansasii</name>
    <dbReference type="NCBI Taxonomy" id="1768"/>
    <lineage>
        <taxon>Bacteria</taxon>
        <taxon>Bacillati</taxon>
        <taxon>Actinomycetota</taxon>
        <taxon>Actinomycetes</taxon>
        <taxon>Mycobacteriales</taxon>
        <taxon>Mycobacteriaceae</taxon>
        <taxon>Mycobacterium</taxon>
    </lineage>
</organism>
<reference evidence="1 2" key="1">
    <citation type="submission" date="2017-02" db="EMBL/GenBank/DDBJ databases">
        <title>Complete genome sequences of Mycobacterium kansasii strains isolated from rhesus macaques.</title>
        <authorList>
            <person name="Panda A."/>
            <person name="Nagaraj S."/>
            <person name="Zhao X."/>
            <person name="Tettelin H."/>
            <person name="Detolla L.J."/>
        </authorList>
    </citation>
    <scope>NUCLEOTIDE SEQUENCE [LARGE SCALE GENOMIC DNA]</scope>
    <source>
        <strain evidence="1 2">11-3469</strain>
    </source>
</reference>
<sequence length="44" mass="4455">MCMAAALECATSLKDEAVHCFPLLPTAEPGGTTDQANCAASRTG</sequence>
<dbReference type="Proteomes" id="UP000188532">
    <property type="component" value="Unassembled WGS sequence"/>
</dbReference>
<dbReference type="AlphaFoldDB" id="A0A1V3XDC7"/>
<evidence type="ECO:0000313" key="2">
    <source>
        <dbReference type="Proteomes" id="UP000188532"/>
    </source>
</evidence>
<dbReference type="EMBL" id="MVBN01000003">
    <property type="protein sequence ID" value="OOK77213.1"/>
    <property type="molecule type" value="Genomic_DNA"/>
</dbReference>
<protein>
    <submittedName>
        <fullName evidence="1">Uncharacterized protein</fullName>
    </submittedName>
</protein>
<accession>A0A1V3XDC7</accession>